<gene>
    <name evidence="2" type="ORF">THTE_3636</name>
</gene>
<dbReference type="InterPro" id="IPR000868">
    <property type="entry name" value="Isochorismatase-like_dom"/>
</dbReference>
<protein>
    <submittedName>
        <fullName evidence="2">Isochorismatase</fullName>
        <ecNumber evidence="2">3.3.2.1</ecNumber>
    </submittedName>
</protein>
<dbReference type="PANTHER" id="PTHR14119">
    <property type="entry name" value="HYDROLASE"/>
    <property type="match status" value="1"/>
</dbReference>
<dbReference type="KEGG" id="ttf:THTE_3636"/>
<dbReference type="OrthoDB" id="9789777at2"/>
<organism evidence="2 3">
    <name type="scientific">Thermogutta terrifontis</name>
    <dbReference type="NCBI Taxonomy" id="1331910"/>
    <lineage>
        <taxon>Bacteria</taxon>
        <taxon>Pseudomonadati</taxon>
        <taxon>Planctomycetota</taxon>
        <taxon>Planctomycetia</taxon>
        <taxon>Pirellulales</taxon>
        <taxon>Thermoguttaceae</taxon>
        <taxon>Thermogutta</taxon>
    </lineage>
</organism>
<keyword evidence="3" id="KW-1185">Reference proteome</keyword>
<dbReference type="AlphaFoldDB" id="A0A286RJV2"/>
<dbReference type="RefSeq" id="WP_095416068.1">
    <property type="nucleotide sequence ID" value="NZ_CP018477.1"/>
</dbReference>
<dbReference type="GO" id="GO:0008908">
    <property type="term" value="F:isochorismatase activity"/>
    <property type="evidence" value="ECO:0007669"/>
    <property type="project" value="UniProtKB-EC"/>
</dbReference>
<dbReference type="Pfam" id="PF00857">
    <property type="entry name" value="Isochorismatase"/>
    <property type="match status" value="1"/>
</dbReference>
<dbReference type="EMBL" id="CP018477">
    <property type="protein sequence ID" value="ASV76237.1"/>
    <property type="molecule type" value="Genomic_DNA"/>
</dbReference>
<name>A0A286RJV2_9BACT</name>
<dbReference type="EC" id="3.3.2.1" evidence="2"/>
<reference evidence="2 3" key="1">
    <citation type="journal article" name="Front. Microbiol.">
        <title>Sugar Metabolism of the First Thermophilic Planctomycete Thermogutta terrifontis: Comparative Genomic and Transcriptomic Approaches.</title>
        <authorList>
            <person name="Elcheninov A.G."/>
            <person name="Menzel P."/>
            <person name="Gudbergsdottir S.R."/>
            <person name="Slesarev A.I."/>
            <person name="Kadnikov V.V."/>
            <person name="Krogh A."/>
            <person name="Bonch-Osmolovskaya E.A."/>
            <person name="Peng X."/>
            <person name="Kublanov I.V."/>
        </authorList>
    </citation>
    <scope>NUCLEOTIDE SEQUENCE [LARGE SCALE GENOMIC DNA]</scope>
    <source>
        <strain evidence="2 3">R1</strain>
    </source>
</reference>
<accession>A0A286RJV2</accession>
<sequence length="201" mass="22469">MSEPTRIPPRSPELMSPQDTGLLVIDVQEKLVPHIHDHQKVVWNIRRLLDAARILGIRILATEQYPKGLGPTVSPLRERLGPIPEKLMFSCRECWSLFEEAEQAGLSRLLVCGIETHVCVQQTVLDFLASGWRVYVAADAVGSRHRIDYEIALRRMELAGAVITTTEAALFEWCIRAGTAEFKQISQLAREFPPGESAAVS</sequence>
<keyword evidence="2" id="KW-0378">Hydrolase</keyword>
<evidence type="ECO:0000313" key="2">
    <source>
        <dbReference type="EMBL" id="ASV76237.1"/>
    </source>
</evidence>
<feature type="domain" description="Isochorismatase-like" evidence="1">
    <location>
        <begin position="21"/>
        <end position="167"/>
    </location>
</feature>
<evidence type="ECO:0000259" key="1">
    <source>
        <dbReference type="Pfam" id="PF00857"/>
    </source>
</evidence>
<dbReference type="SUPFAM" id="SSF52499">
    <property type="entry name" value="Isochorismatase-like hydrolases"/>
    <property type="match status" value="1"/>
</dbReference>
<evidence type="ECO:0000313" key="3">
    <source>
        <dbReference type="Proteomes" id="UP000215086"/>
    </source>
</evidence>
<proteinExistence type="predicted"/>
<dbReference type="InterPro" id="IPR036380">
    <property type="entry name" value="Isochorismatase-like_sf"/>
</dbReference>
<dbReference type="Gene3D" id="3.40.50.850">
    <property type="entry name" value="Isochorismatase-like"/>
    <property type="match status" value="1"/>
</dbReference>
<dbReference type="PANTHER" id="PTHR14119:SF3">
    <property type="entry name" value="ISOCHORISMATASE DOMAIN-CONTAINING PROTEIN 2"/>
    <property type="match status" value="1"/>
</dbReference>
<dbReference type="InterPro" id="IPR050993">
    <property type="entry name" value="Isochorismatase_domain"/>
</dbReference>
<dbReference type="Proteomes" id="UP000215086">
    <property type="component" value="Chromosome"/>
</dbReference>
<dbReference type="CDD" id="cd01012">
    <property type="entry name" value="YcaC_related"/>
    <property type="match status" value="1"/>
</dbReference>